<evidence type="ECO:0000256" key="5">
    <source>
        <dbReference type="ARBA" id="ARBA00023136"/>
    </source>
</evidence>
<feature type="transmembrane region" description="Helical" evidence="7">
    <location>
        <begin position="248"/>
        <end position="266"/>
    </location>
</feature>
<feature type="transmembrane region" description="Helical" evidence="7">
    <location>
        <begin position="215"/>
        <end position="241"/>
    </location>
</feature>
<proteinExistence type="inferred from homology"/>
<keyword evidence="8" id="KW-0732">Signal</keyword>
<protein>
    <recommendedName>
        <fullName evidence="10">Serine incorporator</fullName>
    </recommendedName>
</protein>
<feature type="chain" id="PRO_5031443347" description="Serine incorporator" evidence="8">
    <location>
        <begin position="22"/>
        <end position="466"/>
    </location>
</feature>
<dbReference type="Pfam" id="PF03348">
    <property type="entry name" value="Serinc"/>
    <property type="match status" value="1"/>
</dbReference>
<evidence type="ECO:0000256" key="6">
    <source>
        <dbReference type="SAM" id="MobiDB-lite"/>
    </source>
</evidence>
<feature type="signal peptide" evidence="8">
    <location>
        <begin position="1"/>
        <end position="21"/>
    </location>
</feature>
<evidence type="ECO:0000256" key="7">
    <source>
        <dbReference type="SAM" id="Phobius"/>
    </source>
</evidence>
<evidence type="ECO:0000256" key="8">
    <source>
        <dbReference type="SAM" id="SignalP"/>
    </source>
</evidence>
<dbReference type="InterPro" id="IPR005016">
    <property type="entry name" value="TDE1/TMS"/>
</dbReference>
<comment type="subcellular location">
    <subcellularLocation>
        <location evidence="1">Membrane</location>
        <topology evidence="1">Multi-pass membrane protein</topology>
    </subcellularLocation>
</comment>
<evidence type="ECO:0000256" key="3">
    <source>
        <dbReference type="ARBA" id="ARBA00022692"/>
    </source>
</evidence>
<dbReference type="EMBL" id="HBKQ01004453">
    <property type="protein sequence ID" value="CAE2206970.1"/>
    <property type="molecule type" value="Transcribed_RNA"/>
</dbReference>
<feature type="transmembrane region" description="Helical" evidence="7">
    <location>
        <begin position="169"/>
        <end position="190"/>
    </location>
</feature>
<evidence type="ECO:0000313" key="9">
    <source>
        <dbReference type="EMBL" id="CAE2206970.1"/>
    </source>
</evidence>
<dbReference type="GO" id="GO:0016020">
    <property type="term" value="C:membrane"/>
    <property type="evidence" value="ECO:0007669"/>
    <property type="project" value="UniProtKB-SubCell"/>
</dbReference>
<feature type="region of interest" description="Disordered" evidence="6">
    <location>
        <begin position="335"/>
        <end position="393"/>
    </location>
</feature>
<feature type="transmembrane region" description="Helical" evidence="7">
    <location>
        <begin position="141"/>
        <end position="157"/>
    </location>
</feature>
<dbReference type="AlphaFoldDB" id="A0A7S4M8P3"/>
<feature type="transmembrane region" description="Helical" evidence="7">
    <location>
        <begin position="48"/>
        <end position="66"/>
    </location>
</feature>
<organism evidence="9">
    <name type="scientific">Odontella aurita</name>
    <dbReference type="NCBI Taxonomy" id="265563"/>
    <lineage>
        <taxon>Eukaryota</taxon>
        <taxon>Sar</taxon>
        <taxon>Stramenopiles</taxon>
        <taxon>Ochrophyta</taxon>
        <taxon>Bacillariophyta</taxon>
        <taxon>Mediophyceae</taxon>
        <taxon>Biddulphiophycidae</taxon>
        <taxon>Eupodiscales</taxon>
        <taxon>Odontellaceae</taxon>
        <taxon>Odontella</taxon>
    </lineage>
</organism>
<keyword evidence="5 7" id="KW-0472">Membrane</keyword>
<name>A0A7S4M8P3_9STRA</name>
<reference evidence="9" key="1">
    <citation type="submission" date="2021-01" db="EMBL/GenBank/DDBJ databases">
        <authorList>
            <person name="Corre E."/>
            <person name="Pelletier E."/>
            <person name="Niang G."/>
            <person name="Scheremetjew M."/>
            <person name="Finn R."/>
            <person name="Kale V."/>
            <person name="Holt S."/>
            <person name="Cochrane G."/>
            <person name="Meng A."/>
            <person name="Brown T."/>
            <person name="Cohen L."/>
        </authorList>
    </citation>
    <scope>NUCLEOTIDE SEQUENCE</scope>
    <source>
        <strain evidence="9">Isolate 1302-5</strain>
    </source>
</reference>
<feature type="transmembrane region" description="Helical" evidence="7">
    <location>
        <begin position="308"/>
        <end position="327"/>
    </location>
</feature>
<evidence type="ECO:0000256" key="2">
    <source>
        <dbReference type="ARBA" id="ARBA00006665"/>
    </source>
</evidence>
<feature type="transmembrane region" description="Helical" evidence="7">
    <location>
        <begin position="110"/>
        <end position="129"/>
    </location>
</feature>
<evidence type="ECO:0000256" key="4">
    <source>
        <dbReference type="ARBA" id="ARBA00022989"/>
    </source>
</evidence>
<dbReference type="PANTHER" id="PTHR10383">
    <property type="entry name" value="SERINE INCORPORATOR"/>
    <property type="match status" value="1"/>
</dbReference>
<feature type="compositionally biased region" description="Polar residues" evidence="6">
    <location>
        <begin position="335"/>
        <end position="349"/>
    </location>
</feature>
<dbReference type="PANTHER" id="PTHR10383:SF9">
    <property type="entry name" value="SERINE INCORPORATOR, ISOFORM F"/>
    <property type="match status" value="1"/>
</dbReference>
<comment type="similarity">
    <text evidence="2">Belongs to the TDE1 family.</text>
</comment>
<sequence>MGNVVAGIVAGLGWCFCTAAASLCSSCCGNDKASSVPPSATSGRRRSVFLLVISIALALAFQYGVAPALQPDGKASEVPRVGGYLIEVWSSGCQYETSELRERCSGNTGVYRVASATVLFFLLAAIAAACKPTANREAWPAKYVLFIFLVAGTVFISNDPLFFPVYMNIGRIGAVMFIFFQQIILIDLAFNLNESWVEKADRVETDEGGGAGRRWFGAILATCGLLYAISFTVIVLMFLFFSGCRSNVAFISVTLAMGIIVTVVQLSGEEASLLTSAVIVTYATYLCLTAVSKNPNGACNPKLGDEDILGIILGIGFTLLSLAWTGWSFTAESKINGGSSDSTEDSSVGNEHLSDGPNDQGVKGVVANQNYGTNTDEETGGRGDAQNGSSKPPRTSWRLNVVLALVACWFSMALTGWGAIETGGNAANPDVSNVSMWMIISSQWLALSLYLWTLVAPKLFPDRDFS</sequence>
<keyword evidence="3 7" id="KW-0812">Transmembrane</keyword>
<gene>
    <name evidence="9" type="ORF">OAUR00152_LOCUS3049</name>
</gene>
<keyword evidence="4 7" id="KW-1133">Transmembrane helix</keyword>
<evidence type="ECO:0008006" key="10">
    <source>
        <dbReference type="Google" id="ProtNLM"/>
    </source>
</evidence>
<feature type="transmembrane region" description="Helical" evidence="7">
    <location>
        <begin position="435"/>
        <end position="456"/>
    </location>
</feature>
<accession>A0A7S4M8P3</accession>
<feature type="transmembrane region" description="Helical" evidence="7">
    <location>
        <begin position="399"/>
        <end position="420"/>
    </location>
</feature>
<evidence type="ECO:0000256" key="1">
    <source>
        <dbReference type="ARBA" id="ARBA00004141"/>
    </source>
</evidence>